<dbReference type="Proteomes" id="UP000033661">
    <property type="component" value="Unassembled WGS sequence"/>
</dbReference>
<organism evidence="1 2">
    <name type="scientific">Rickettsia bellii str. RML An4</name>
    <dbReference type="NCBI Taxonomy" id="1359193"/>
    <lineage>
        <taxon>Bacteria</taxon>
        <taxon>Pseudomonadati</taxon>
        <taxon>Pseudomonadota</taxon>
        <taxon>Alphaproteobacteria</taxon>
        <taxon>Rickettsiales</taxon>
        <taxon>Rickettsiaceae</taxon>
        <taxon>Rickettsieae</taxon>
        <taxon>Rickettsia</taxon>
        <taxon>belli group</taxon>
    </lineage>
</organism>
<evidence type="ECO:0000313" key="2">
    <source>
        <dbReference type="Proteomes" id="UP000033661"/>
    </source>
</evidence>
<proteinExistence type="predicted"/>
<gene>
    <name evidence="1" type="ORF">RBEAN4_0658</name>
</gene>
<dbReference type="RefSeq" id="WP_045798900.1">
    <property type="nucleotide sequence ID" value="NZ_LAOI01000001.1"/>
</dbReference>
<evidence type="ECO:0000313" key="1">
    <source>
        <dbReference type="EMBL" id="KJV89677.1"/>
    </source>
</evidence>
<accession>A0A0F3QBQ1</accession>
<dbReference type="EMBL" id="LAOI01000001">
    <property type="protein sequence ID" value="KJV89677.1"/>
    <property type="molecule type" value="Genomic_DNA"/>
</dbReference>
<comment type="caution">
    <text evidence="1">The sequence shown here is derived from an EMBL/GenBank/DDBJ whole genome shotgun (WGS) entry which is preliminary data.</text>
</comment>
<name>A0A0F3QBQ1_RICBE</name>
<dbReference type="AlphaFoldDB" id="A0A0F3QBQ1"/>
<reference evidence="1 2" key="1">
    <citation type="submission" date="2015-02" db="EMBL/GenBank/DDBJ databases">
        <title>Genome Sequencing of Rickettsiales.</title>
        <authorList>
            <person name="Daugherty S.C."/>
            <person name="Su Q."/>
            <person name="Abolude K."/>
            <person name="Beier-Sexton M."/>
            <person name="Carlyon J.A."/>
            <person name="Carter R."/>
            <person name="Day N.P."/>
            <person name="Dumler S.J."/>
            <person name="Dyachenko V."/>
            <person name="Godinez A."/>
            <person name="Kurtti T.J."/>
            <person name="Lichay M."/>
            <person name="Mullins K.E."/>
            <person name="Ott S."/>
            <person name="Pappas-Brown V."/>
            <person name="Paris D.H."/>
            <person name="Patel P."/>
            <person name="Richards A.L."/>
            <person name="Sadzewicz L."/>
            <person name="Sears K."/>
            <person name="Seidman D."/>
            <person name="Sengamalay N."/>
            <person name="Stenos J."/>
            <person name="Tallon L.J."/>
            <person name="Vincent G."/>
            <person name="Fraser C.M."/>
            <person name="Munderloh U."/>
            <person name="Dunning-Hotopp J.C."/>
        </authorList>
    </citation>
    <scope>NUCLEOTIDE SEQUENCE [LARGE SCALE GENOMIC DNA]</scope>
    <source>
        <strain evidence="1 2">RML An4</strain>
    </source>
</reference>
<protein>
    <recommendedName>
        <fullName evidence="3">Methyltransferase</fullName>
    </recommendedName>
</protein>
<dbReference type="PATRIC" id="fig|1359193.3.peg.641"/>
<keyword evidence="2" id="KW-1185">Reference proteome</keyword>
<sequence length="97" mass="11550">MLVCNENTYNRDWLSENTEFPENQNLTSGCKVKILFKNINLSIYDYFWSEEDYKYILDQANFKILNIHKPLGTDQDGYNWVNEKIISPFSIFIAQKI</sequence>
<evidence type="ECO:0008006" key="3">
    <source>
        <dbReference type="Google" id="ProtNLM"/>
    </source>
</evidence>